<dbReference type="Gene3D" id="2.140.10.30">
    <property type="entry name" value="Dipeptidylpeptidase IV, N-terminal domain"/>
    <property type="match status" value="1"/>
</dbReference>
<dbReference type="EMBL" id="JARBHB010000015">
    <property type="protein sequence ID" value="KAJ8867712.1"/>
    <property type="molecule type" value="Genomic_DNA"/>
</dbReference>
<reference evidence="2 3" key="1">
    <citation type="submission" date="2023-02" db="EMBL/GenBank/DDBJ databases">
        <title>LHISI_Scaffold_Assembly.</title>
        <authorList>
            <person name="Stuart O.P."/>
            <person name="Cleave R."/>
            <person name="Magrath M.J.L."/>
            <person name="Mikheyev A.S."/>
        </authorList>
    </citation>
    <scope>NUCLEOTIDE SEQUENCE [LARGE SCALE GENOMIC DNA]</scope>
    <source>
        <strain evidence="2">Daus_M_001</strain>
        <tissue evidence="2">Leg muscle</tissue>
    </source>
</reference>
<organism evidence="2 3">
    <name type="scientific">Dryococelus australis</name>
    <dbReference type="NCBI Taxonomy" id="614101"/>
    <lineage>
        <taxon>Eukaryota</taxon>
        <taxon>Metazoa</taxon>
        <taxon>Ecdysozoa</taxon>
        <taxon>Arthropoda</taxon>
        <taxon>Hexapoda</taxon>
        <taxon>Insecta</taxon>
        <taxon>Pterygota</taxon>
        <taxon>Neoptera</taxon>
        <taxon>Polyneoptera</taxon>
        <taxon>Phasmatodea</taxon>
        <taxon>Verophasmatodea</taxon>
        <taxon>Anareolatae</taxon>
        <taxon>Phasmatidae</taxon>
        <taxon>Eurycanthinae</taxon>
        <taxon>Dryococelus</taxon>
    </lineage>
</organism>
<dbReference type="InterPro" id="IPR002469">
    <property type="entry name" value="Peptidase_S9B_N"/>
</dbReference>
<accession>A0ABQ9G5H7</accession>
<protein>
    <recommendedName>
        <fullName evidence="1">Dipeptidylpeptidase IV N-terminal domain-containing protein</fullName>
    </recommendedName>
</protein>
<proteinExistence type="predicted"/>
<keyword evidence="3" id="KW-1185">Reference proteome</keyword>
<feature type="domain" description="Dipeptidylpeptidase IV N-terminal" evidence="1">
    <location>
        <begin position="26"/>
        <end position="98"/>
    </location>
</feature>
<sequence>MSGPEYTIELATIFIGSLLVKTHTERAAEDTWLDVQPHPVYSHDGESFLVMATVKEGSQNQFYSHIKHITPSQQRIAVISHGNYEVVRILSWDSINHLV</sequence>
<evidence type="ECO:0000313" key="3">
    <source>
        <dbReference type="Proteomes" id="UP001159363"/>
    </source>
</evidence>
<evidence type="ECO:0000313" key="2">
    <source>
        <dbReference type="EMBL" id="KAJ8867712.1"/>
    </source>
</evidence>
<name>A0ABQ9G5H7_9NEOP</name>
<comment type="caution">
    <text evidence="2">The sequence shown here is derived from an EMBL/GenBank/DDBJ whole genome shotgun (WGS) entry which is preliminary data.</text>
</comment>
<dbReference type="Pfam" id="PF00930">
    <property type="entry name" value="DPPIV_N"/>
    <property type="match status" value="1"/>
</dbReference>
<evidence type="ECO:0000259" key="1">
    <source>
        <dbReference type="Pfam" id="PF00930"/>
    </source>
</evidence>
<dbReference type="Proteomes" id="UP001159363">
    <property type="component" value="Chromosome 14"/>
</dbReference>
<gene>
    <name evidence="2" type="ORF">PR048_031515</name>
</gene>